<proteinExistence type="predicted"/>
<gene>
    <name evidence="1" type="ORF">VNO78_27325</name>
</gene>
<dbReference type="Proteomes" id="UP001386955">
    <property type="component" value="Unassembled WGS sequence"/>
</dbReference>
<keyword evidence="2" id="KW-1185">Reference proteome</keyword>
<dbReference type="AlphaFoldDB" id="A0AAN9XB72"/>
<name>A0AAN9XB72_PSOTE</name>
<organism evidence="1 2">
    <name type="scientific">Psophocarpus tetragonolobus</name>
    <name type="common">Winged bean</name>
    <name type="synonym">Dolichos tetragonolobus</name>
    <dbReference type="NCBI Taxonomy" id="3891"/>
    <lineage>
        <taxon>Eukaryota</taxon>
        <taxon>Viridiplantae</taxon>
        <taxon>Streptophyta</taxon>
        <taxon>Embryophyta</taxon>
        <taxon>Tracheophyta</taxon>
        <taxon>Spermatophyta</taxon>
        <taxon>Magnoliopsida</taxon>
        <taxon>eudicotyledons</taxon>
        <taxon>Gunneridae</taxon>
        <taxon>Pentapetalae</taxon>
        <taxon>rosids</taxon>
        <taxon>fabids</taxon>
        <taxon>Fabales</taxon>
        <taxon>Fabaceae</taxon>
        <taxon>Papilionoideae</taxon>
        <taxon>50 kb inversion clade</taxon>
        <taxon>NPAAA clade</taxon>
        <taxon>indigoferoid/millettioid clade</taxon>
        <taxon>Phaseoleae</taxon>
        <taxon>Psophocarpus</taxon>
    </lineage>
</organism>
<accession>A0AAN9XB72</accession>
<evidence type="ECO:0000313" key="2">
    <source>
        <dbReference type="Proteomes" id="UP001386955"/>
    </source>
</evidence>
<dbReference type="EMBL" id="JAYMYS010000007">
    <property type="protein sequence ID" value="KAK7386941.1"/>
    <property type="molecule type" value="Genomic_DNA"/>
</dbReference>
<protein>
    <submittedName>
        <fullName evidence="1">Uncharacterized protein</fullName>
    </submittedName>
</protein>
<comment type="caution">
    <text evidence="1">The sequence shown here is derived from an EMBL/GenBank/DDBJ whole genome shotgun (WGS) entry which is preliminary data.</text>
</comment>
<sequence length="164" mass="17755">MLQNVGMHLFSFTERKCVSTSLKNKRVSVIIRNCISTFFNCDHCFVKLHGLVFVVGVVASSIGSYESVPHEGVGVWKVVKDTSGVVEISQRGVALKNFGVEKESFGVVGVNGSKCLSVDLLEMVHSESGGLVQQVDKVYVAKRLLLCLVVSGGEKHRRGACCHG</sequence>
<reference evidence="1 2" key="1">
    <citation type="submission" date="2024-01" db="EMBL/GenBank/DDBJ databases">
        <title>The genomes of 5 underutilized Papilionoideae crops provide insights into root nodulation and disease resistanc.</title>
        <authorList>
            <person name="Jiang F."/>
        </authorList>
    </citation>
    <scope>NUCLEOTIDE SEQUENCE [LARGE SCALE GENOMIC DNA]</scope>
    <source>
        <strain evidence="1">DUOXIRENSHENG_FW03</strain>
        <tissue evidence="1">Leaves</tissue>
    </source>
</reference>
<evidence type="ECO:0000313" key="1">
    <source>
        <dbReference type="EMBL" id="KAK7386941.1"/>
    </source>
</evidence>